<name>A0A0A1SVT4_9HYPO</name>
<evidence type="ECO:0000313" key="3">
    <source>
        <dbReference type="Proteomes" id="UP000039046"/>
    </source>
</evidence>
<dbReference type="PROSITE" id="PS51186">
    <property type="entry name" value="GNAT"/>
    <property type="match status" value="1"/>
</dbReference>
<reference evidence="2 3" key="1">
    <citation type="journal article" date="2015" name="Genome Announc.">
        <title>Draft Genome Sequence and Gene Annotation of the Entomopathogenic Fungus Verticillium hemipterigenum.</title>
        <authorList>
            <person name="Horn F."/>
            <person name="Habel A."/>
            <person name="Scharf D.H."/>
            <person name="Dworschak J."/>
            <person name="Brakhage A.A."/>
            <person name="Guthke R."/>
            <person name="Hertweck C."/>
            <person name="Linde J."/>
        </authorList>
    </citation>
    <scope>NUCLEOTIDE SEQUENCE [LARGE SCALE GENOMIC DNA]</scope>
</reference>
<keyword evidence="3" id="KW-1185">Reference proteome</keyword>
<accession>A0A0A1SVT4</accession>
<evidence type="ECO:0000259" key="1">
    <source>
        <dbReference type="PROSITE" id="PS51186"/>
    </source>
</evidence>
<dbReference type="HOGENOM" id="CLU_013985_3_2_1"/>
<sequence length="208" mass="24060">MSVIETLGNAFETERLIFAPIDPKSEVYMVTLDDMFAEPALQALTYNMLLRPQSPRDIDFLVEQFDKALLGVAICLKPTGDRPRRTVIGTLWIGWGGLAGCYQQNRNADIGLILAKRHRGMGYGREALTWGVDWAFRHANLHMLHHSVFEFNTTAIEMCKSLGFEQTGKLKEAFWMDRKYHDEFIFCMTEDDWEKHRQKQTDDKHSDI</sequence>
<dbReference type="InterPro" id="IPR000182">
    <property type="entry name" value="GNAT_dom"/>
</dbReference>
<dbReference type="AlphaFoldDB" id="A0A0A1SVT4"/>
<dbReference type="GO" id="GO:0016747">
    <property type="term" value="F:acyltransferase activity, transferring groups other than amino-acyl groups"/>
    <property type="evidence" value="ECO:0007669"/>
    <property type="project" value="InterPro"/>
</dbReference>
<dbReference type="Pfam" id="PF13302">
    <property type="entry name" value="Acetyltransf_3"/>
    <property type="match status" value="1"/>
</dbReference>
<dbReference type="PANTHER" id="PTHR43415">
    <property type="entry name" value="SPERMIDINE N(1)-ACETYLTRANSFERASE"/>
    <property type="match status" value="1"/>
</dbReference>
<dbReference type="Proteomes" id="UP000039046">
    <property type="component" value="Unassembled WGS sequence"/>
</dbReference>
<gene>
    <name evidence="2" type="ORF">VHEMI04619</name>
</gene>
<dbReference type="Gene3D" id="3.40.630.30">
    <property type="match status" value="1"/>
</dbReference>
<protein>
    <recommendedName>
        <fullName evidence="1">N-acetyltransferase domain-containing protein</fullName>
    </recommendedName>
</protein>
<dbReference type="SUPFAM" id="SSF55729">
    <property type="entry name" value="Acyl-CoA N-acyltransferases (Nat)"/>
    <property type="match status" value="1"/>
</dbReference>
<proteinExistence type="predicted"/>
<organism evidence="2 3">
    <name type="scientific">[Torrubiella] hemipterigena</name>
    <dbReference type="NCBI Taxonomy" id="1531966"/>
    <lineage>
        <taxon>Eukaryota</taxon>
        <taxon>Fungi</taxon>
        <taxon>Dikarya</taxon>
        <taxon>Ascomycota</taxon>
        <taxon>Pezizomycotina</taxon>
        <taxon>Sordariomycetes</taxon>
        <taxon>Hypocreomycetidae</taxon>
        <taxon>Hypocreales</taxon>
        <taxon>Clavicipitaceae</taxon>
        <taxon>Clavicipitaceae incertae sedis</taxon>
        <taxon>'Torrubiella' clade</taxon>
    </lineage>
</organism>
<evidence type="ECO:0000313" key="2">
    <source>
        <dbReference type="EMBL" id="CEJ88127.1"/>
    </source>
</evidence>
<dbReference type="EMBL" id="CDHN01000002">
    <property type="protein sequence ID" value="CEJ88127.1"/>
    <property type="molecule type" value="Genomic_DNA"/>
</dbReference>
<dbReference type="InterPro" id="IPR016181">
    <property type="entry name" value="Acyl_CoA_acyltransferase"/>
</dbReference>
<dbReference type="PANTHER" id="PTHR43415:SF3">
    <property type="entry name" value="GNAT-FAMILY ACETYLTRANSFERASE"/>
    <property type="match status" value="1"/>
</dbReference>
<dbReference type="STRING" id="1531966.A0A0A1SVT4"/>
<dbReference type="CDD" id="cd04301">
    <property type="entry name" value="NAT_SF"/>
    <property type="match status" value="1"/>
</dbReference>
<feature type="domain" description="N-acetyltransferase" evidence="1">
    <location>
        <begin position="48"/>
        <end position="181"/>
    </location>
</feature>